<dbReference type="PANTHER" id="PTHR31377">
    <property type="entry name" value="AGMATINE DEIMINASE-RELATED"/>
    <property type="match status" value="1"/>
</dbReference>
<organism evidence="2 3">
    <name type="scientific">Pontibacter actiniarum</name>
    <dbReference type="NCBI Taxonomy" id="323450"/>
    <lineage>
        <taxon>Bacteria</taxon>
        <taxon>Pseudomonadati</taxon>
        <taxon>Bacteroidota</taxon>
        <taxon>Cytophagia</taxon>
        <taxon>Cytophagales</taxon>
        <taxon>Hymenobacteraceae</taxon>
        <taxon>Pontibacter</taxon>
    </lineage>
</organism>
<dbReference type="STRING" id="709015.GCA_000472485_02367"/>
<name>A0A1X9YT52_9BACT</name>
<evidence type="ECO:0000256" key="1">
    <source>
        <dbReference type="ARBA" id="ARBA00022801"/>
    </source>
</evidence>
<dbReference type="PANTHER" id="PTHR31377:SF0">
    <property type="entry name" value="AGMATINE DEIMINASE-RELATED"/>
    <property type="match status" value="1"/>
</dbReference>
<dbReference type="GO" id="GO:0009446">
    <property type="term" value="P:putrescine biosynthetic process"/>
    <property type="evidence" value="ECO:0007669"/>
    <property type="project" value="InterPro"/>
</dbReference>
<dbReference type="Gene3D" id="3.75.10.10">
    <property type="entry name" value="L-arginine/glycine Amidinotransferase, Chain A"/>
    <property type="match status" value="1"/>
</dbReference>
<gene>
    <name evidence="2" type="ORF">CA264_11690</name>
</gene>
<accession>A0A1X9YT52</accession>
<evidence type="ECO:0000313" key="2">
    <source>
        <dbReference type="EMBL" id="ARS36043.1"/>
    </source>
</evidence>
<evidence type="ECO:0008006" key="4">
    <source>
        <dbReference type="Google" id="ProtNLM"/>
    </source>
</evidence>
<dbReference type="GO" id="GO:0047632">
    <property type="term" value="F:agmatine deiminase activity"/>
    <property type="evidence" value="ECO:0007669"/>
    <property type="project" value="TreeGrafter"/>
</dbReference>
<dbReference type="OrthoDB" id="7871381at2"/>
<reference evidence="3" key="1">
    <citation type="submission" date="2017-05" db="EMBL/GenBank/DDBJ databases">
        <authorList>
            <person name="Ray J."/>
            <person name="Price M."/>
            <person name="Deutschbauer A."/>
        </authorList>
    </citation>
    <scope>NUCLEOTIDE SEQUENCE [LARGE SCALE GENOMIC DNA]</scope>
    <source>
        <strain evidence="3">DSM 19842</strain>
    </source>
</reference>
<dbReference type="Proteomes" id="UP000266292">
    <property type="component" value="Chromosome"/>
</dbReference>
<dbReference type="EMBL" id="CP021235">
    <property type="protein sequence ID" value="ARS36043.1"/>
    <property type="molecule type" value="Genomic_DNA"/>
</dbReference>
<protein>
    <recommendedName>
        <fullName evidence="4">Peptidyl-arginine deiminase</fullName>
    </recommendedName>
</protein>
<evidence type="ECO:0000313" key="3">
    <source>
        <dbReference type="Proteomes" id="UP000266292"/>
    </source>
</evidence>
<proteinExistence type="predicted"/>
<dbReference type="GO" id="GO:0004668">
    <property type="term" value="F:protein-arginine deiminase activity"/>
    <property type="evidence" value="ECO:0007669"/>
    <property type="project" value="InterPro"/>
</dbReference>
<keyword evidence="3" id="KW-1185">Reference proteome</keyword>
<dbReference type="KEGG" id="pact:CA264_11690"/>
<dbReference type="RefSeq" id="WP_025607361.1">
    <property type="nucleotide sequence ID" value="NZ_CP021235.1"/>
</dbReference>
<dbReference type="AlphaFoldDB" id="A0A1X9YT52"/>
<dbReference type="SUPFAM" id="SSF55909">
    <property type="entry name" value="Pentein"/>
    <property type="match status" value="1"/>
</dbReference>
<dbReference type="Pfam" id="PF04371">
    <property type="entry name" value="PAD_porph"/>
    <property type="match status" value="1"/>
</dbReference>
<dbReference type="InterPro" id="IPR007466">
    <property type="entry name" value="Peptidyl-Arg-deiminase_porph"/>
</dbReference>
<sequence>MIIDRETDYVFFSALLASDVRYTAAYLKVSQVLDRHQVRHGLLKGTKDIWCRDYMPIQKGDAEYVQFRYAPSYLSKYAALQTDPKVTLELNQIQATYSHINLNGGNVVRWQDRVIITDRVFSENPAYANKSQLISELEKLLEAEVIVIPQIKSDMTGHADGLVRFYDRTTLIGNCLEAEYGYWKNGMRKVLKTHSLDYISLPFLDYKVKGFPESAVGCYVNYLEVSDLIMVPVFEVKGNKDEEVINLLSEVFPDRTVEPVNINEVARHGGLLNCISWNVKSPACSNVTALHL</sequence>
<keyword evidence="1" id="KW-0378">Hydrolase</keyword>